<dbReference type="InterPro" id="IPR008433">
    <property type="entry name" value="Cyt_c_oxidase_suVIIB"/>
</dbReference>
<dbReference type="InterPro" id="IPR023272">
    <property type="entry name" value="Cyt_c_oxidase_suVIIB_dom_sf"/>
</dbReference>
<keyword evidence="5" id="KW-0999">Mitochondrion inner membrane</keyword>
<reference evidence="13" key="1">
    <citation type="submission" date="2025-08" db="UniProtKB">
        <authorList>
            <consortium name="Ensembl"/>
        </authorList>
    </citation>
    <scope>IDENTIFICATION</scope>
</reference>
<keyword evidence="4 12" id="KW-0812">Transmembrane</keyword>
<evidence type="ECO:0000256" key="11">
    <source>
        <dbReference type="ARBA" id="ARBA00041642"/>
    </source>
</evidence>
<dbReference type="GO" id="GO:0005743">
    <property type="term" value="C:mitochondrial inner membrane"/>
    <property type="evidence" value="ECO:0007669"/>
    <property type="project" value="UniProtKB-SubCell"/>
</dbReference>
<sequence length="199" mass="21777">VWRLRPLGHPDTAAPASAGRLLALLSRPPLPSSASRGDCVRACKRERRRERRGPPCGGAPPAPLLARRWEAPFPAALRGPVTHRAPLAARPSGLFRRDHFVFQRSPRVSAPSAVVPASLLSMFPVARAALNLTAQGIRQTVVRHAHRKHEPDFHDKHGNLVLIGGAVVFTAVWGYVLTQLGIEWGLSPVGRVTPKEWRQ</sequence>
<dbReference type="AlphaFoldDB" id="A0A8B9G0J2"/>
<dbReference type="Pfam" id="PF05392">
    <property type="entry name" value="COX7B"/>
    <property type="match status" value="1"/>
</dbReference>
<evidence type="ECO:0000256" key="12">
    <source>
        <dbReference type="SAM" id="Phobius"/>
    </source>
</evidence>
<accession>A0A8B9G0J2</accession>
<evidence type="ECO:0000256" key="4">
    <source>
        <dbReference type="ARBA" id="ARBA00022692"/>
    </source>
</evidence>
<evidence type="ECO:0000256" key="1">
    <source>
        <dbReference type="ARBA" id="ARBA00004434"/>
    </source>
</evidence>
<proteinExistence type="inferred from homology"/>
<dbReference type="FunFam" id="4.10.51.10:FF:000001">
    <property type="entry name" value="Cytochrome c oxidase subunit 7B, mitochondrial"/>
    <property type="match status" value="1"/>
</dbReference>
<comment type="subcellular location">
    <subcellularLocation>
        <location evidence="1">Mitochondrion inner membrane</location>
        <topology evidence="1">Single-pass membrane protein</topology>
    </subcellularLocation>
</comment>
<evidence type="ECO:0000256" key="5">
    <source>
        <dbReference type="ARBA" id="ARBA00022792"/>
    </source>
</evidence>
<protein>
    <recommendedName>
        <fullName evidence="10">Cytochrome c oxidase subunit 7B, mitochondrial</fullName>
    </recommendedName>
    <alternativeName>
        <fullName evidence="11">Cytochrome c oxidase polypeptide VIIb</fullName>
    </alternativeName>
</protein>
<comment type="similarity">
    <text evidence="3">Belongs to the cytochrome c oxidase VIIb family.</text>
</comment>
<dbReference type="Ensembl" id="ENSACOT00000018422.1">
    <property type="protein sequence ID" value="ENSACOP00000017772.1"/>
    <property type="gene ID" value="ENSACOG00000012295.1"/>
</dbReference>
<evidence type="ECO:0000313" key="14">
    <source>
        <dbReference type="Proteomes" id="UP000694522"/>
    </source>
</evidence>
<evidence type="ECO:0000256" key="8">
    <source>
        <dbReference type="ARBA" id="ARBA00023128"/>
    </source>
</evidence>
<evidence type="ECO:0000256" key="10">
    <source>
        <dbReference type="ARBA" id="ARBA00040623"/>
    </source>
</evidence>
<dbReference type="GO" id="GO:0006123">
    <property type="term" value="P:mitochondrial electron transport, cytochrome c to oxygen"/>
    <property type="evidence" value="ECO:0007669"/>
    <property type="project" value="InterPro"/>
</dbReference>
<evidence type="ECO:0000256" key="3">
    <source>
        <dbReference type="ARBA" id="ARBA00007351"/>
    </source>
</evidence>
<reference evidence="13" key="2">
    <citation type="submission" date="2025-09" db="UniProtKB">
        <authorList>
            <consortium name="Ensembl"/>
        </authorList>
    </citation>
    <scope>IDENTIFICATION</scope>
</reference>
<dbReference type="GO" id="GO:0045277">
    <property type="term" value="C:respiratory chain complex IV"/>
    <property type="evidence" value="ECO:0007669"/>
    <property type="project" value="TreeGrafter"/>
</dbReference>
<keyword evidence="8" id="KW-0496">Mitochondrion</keyword>
<dbReference type="PANTHER" id="PTHR16716:SF0">
    <property type="entry name" value="CYTOCHROME C OXIDASE SUBUNIT 7B, MITOCHONDRIAL"/>
    <property type="match status" value="1"/>
</dbReference>
<keyword evidence="14" id="KW-1185">Reference proteome</keyword>
<evidence type="ECO:0000256" key="7">
    <source>
        <dbReference type="ARBA" id="ARBA00022989"/>
    </source>
</evidence>
<keyword evidence="7 12" id="KW-1133">Transmembrane helix</keyword>
<dbReference type="CDD" id="cd01403">
    <property type="entry name" value="Cyt_c_Oxidase_VIIb"/>
    <property type="match status" value="1"/>
</dbReference>
<dbReference type="Proteomes" id="UP000694522">
    <property type="component" value="Unplaced"/>
</dbReference>
<dbReference type="SUPFAM" id="SSF81423">
    <property type="entry name" value="Mitochondrial cytochrome c oxidase subunit VIIb"/>
    <property type="match status" value="1"/>
</dbReference>
<evidence type="ECO:0000256" key="2">
    <source>
        <dbReference type="ARBA" id="ARBA00004673"/>
    </source>
</evidence>
<evidence type="ECO:0000313" key="13">
    <source>
        <dbReference type="Ensembl" id="ENSACOP00000017772.1"/>
    </source>
</evidence>
<dbReference type="PANTHER" id="PTHR16716">
    <property type="entry name" value="CYTOCHROME C OXIDASE SUBUNIT 7B, MITOCHONDRIAL"/>
    <property type="match status" value="1"/>
</dbReference>
<name>A0A8B9G0J2_9PSIT</name>
<keyword evidence="9 12" id="KW-0472">Membrane</keyword>
<dbReference type="UniPathway" id="UPA00705"/>
<feature type="transmembrane region" description="Helical" evidence="12">
    <location>
        <begin position="157"/>
        <end position="176"/>
    </location>
</feature>
<evidence type="ECO:0000256" key="9">
    <source>
        <dbReference type="ARBA" id="ARBA00023136"/>
    </source>
</evidence>
<evidence type="ECO:0000256" key="6">
    <source>
        <dbReference type="ARBA" id="ARBA00022946"/>
    </source>
</evidence>
<organism evidence="13 14">
    <name type="scientific">Amazona collaria</name>
    <name type="common">yellow-billed parrot</name>
    <dbReference type="NCBI Taxonomy" id="241587"/>
    <lineage>
        <taxon>Eukaryota</taxon>
        <taxon>Metazoa</taxon>
        <taxon>Chordata</taxon>
        <taxon>Craniata</taxon>
        <taxon>Vertebrata</taxon>
        <taxon>Euteleostomi</taxon>
        <taxon>Archelosauria</taxon>
        <taxon>Archosauria</taxon>
        <taxon>Dinosauria</taxon>
        <taxon>Saurischia</taxon>
        <taxon>Theropoda</taxon>
        <taxon>Coelurosauria</taxon>
        <taxon>Aves</taxon>
        <taxon>Neognathae</taxon>
        <taxon>Neoaves</taxon>
        <taxon>Telluraves</taxon>
        <taxon>Australaves</taxon>
        <taxon>Psittaciformes</taxon>
        <taxon>Psittacidae</taxon>
        <taxon>Amazona</taxon>
    </lineage>
</organism>
<keyword evidence="6" id="KW-0809">Transit peptide</keyword>
<comment type="pathway">
    <text evidence="2">Energy metabolism; oxidative phosphorylation.</text>
</comment>
<dbReference type="Gene3D" id="4.10.51.10">
    <property type="entry name" value="Cytochrome C Oxidase, chain K"/>
    <property type="match status" value="1"/>
</dbReference>